<accession>A0A6C2TWI9</accession>
<gene>
    <name evidence="2" type="ORF">PDESU_00411</name>
</gene>
<reference evidence="2 3" key="1">
    <citation type="submission" date="2019-04" db="EMBL/GenBank/DDBJ databases">
        <authorList>
            <person name="Van Vliet M D."/>
        </authorList>
    </citation>
    <scope>NUCLEOTIDE SEQUENCE [LARGE SCALE GENOMIC DNA]</scope>
    <source>
        <strain evidence="2 3">F1</strain>
    </source>
</reference>
<evidence type="ECO:0000313" key="3">
    <source>
        <dbReference type="Proteomes" id="UP000366872"/>
    </source>
</evidence>
<proteinExistence type="predicted"/>
<feature type="transmembrane region" description="Helical" evidence="1">
    <location>
        <begin position="119"/>
        <end position="149"/>
    </location>
</feature>
<dbReference type="Proteomes" id="UP000366872">
    <property type="component" value="Unassembled WGS sequence"/>
</dbReference>
<keyword evidence="1" id="KW-0812">Transmembrane</keyword>
<evidence type="ECO:0000313" key="2">
    <source>
        <dbReference type="EMBL" id="VGO11864.1"/>
    </source>
</evidence>
<name>A0A6C2TWI9_PONDE</name>
<dbReference type="RefSeq" id="WP_222847019.1">
    <property type="nucleotide sequence ID" value="NZ_CAAHFG010000001.1"/>
</dbReference>
<dbReference type="AlphaFoldDB" id="A0A6C2TWI9"/>
<sequence length="183" mass="18752">MSEEKLTIYNLKNVLAAFIETEKLEVKSVAKTVGCPSPAIGRILCGITWPSDEMLKRCHTMMEIGFKDYKKLSEAQKEKISEKIGAVGGGGLGVGASLGAVSVLGSIGGLSAAGMASGLAALGALVGGGMAAGIAVAAAIPLGVAAVGYGTVKLVKSQFTDVQLKKEAFEPRWERPTEEVVAG</sequence>
<protein>
    <submittedName>
        <fullName evidence="2">Uncharacterized protein</fullName>
    </submittedName>
</protein>
<keyword evidence="1" id="KW-1133">Transmembrane helix</keyword>
<dbReference type="EMBL" id="CAAHFG010000001">
    <property type="protein sequence ID" value="VGO11864.1"/>
    <property type="molecule type" value="Genomic_DNA"/>
</dbReference>
<feature type="transmembrane region" description="Helical" evidence="1">
    <location>
        <begin position="84"/>
        <end position="107"/>
    </location>
</feature>
<keyword evidence="1" id="KW-0472">Membrane</keyword>
<keyword evidence="3" id="KW-1185">Reference proteome</keyword>
<evidence type="ECO:0000256" key="1">
    <source>
        <dbReference type="SAM" id="Phobius"/>
    </source>
</evidence>
<organism evidence="2 3">
    <name type="scientific">Pontiella desulfatans</name>
    <dbReference type="NCBI Taxonomy" id="2750659"/>
    <lineage>
        <taxon>Bacteria</taxon>
        <taxon>Pseudomonadati</taxon>
        <taxon>Kiritimatiellota</taxon>
        <taxon>Kiritimatiellia</taxon>
        <taxon>Kiritimatiellales</taxon>
        <taxon>Pontiellaceae</taxon>
        <taxon>Pontiella</taxon>
    </lineage>
</organism>